<dbReference type="EMBL" id="CM001210">
    <property type="protein sequence ID" value="EGP82308.1"/>
    <property type="molecule type" value="Genomic_DNA"/>
</dbReference>
<reference evidence="2 3" key="1">
    <citation type="journal article" date="2011" name="PLoS Genet.">
        <title>Finished genome of the fungal wheat pathogen Mycosphaerella graminicola reveals dispensome structure, chromosome plasticity, and stealth pathogenesis.</title>
        <authorList>
            <person name="Goodwin S.B."/>
            <person name="Ben M'barek S."/>
            <person name="Dhillon B."/>
            <person name="Wittenberg A.H.J."/>
            <person name="Crane C.F."/>
            <person name="Hane J.K."/>
            <person name="Foster A.J."/>
            <person name="Van der Lee T.A.J."/>
            <person name="Grimwood J."/>
            <person name="Aerts A."/>
            <person name="Antoniw J."/>
            <person name="Bailey A."/>
            <person name="Bluhm B."/>
            <person name="Bowler J."/>
            <person name="Bristow J."/>
            <person name="van der Burgt A."/>
            <person name="Canto-Canche B."/>
            <person name="Churchill A.C.L."/>
            <person name="Conde-Ferraez L."/>
            <person name="Cools H.J."/>
            <person name="Coutinho P.M."/>
            <person name="Csukai M."/>
            <person name="Dehal P."/>
            <person name="De Wit P."/>
            <person name="Donzelli B."/>
            <person name="van de Geest H.C."/>
            <person name="van Ham R.C.H.J."/>
            <person name="Hammond-Kosack K.E."/>
            <person name="Henrissat B."/>
            <person name="Kilian A."/>
            <person name="Kobayashi A.K."/>
            <person name="Koopmann E."/>
            <person name="Kourmpetis Y."/>
            <person name="Kuzniar A."/>
            <person name="Lindquist E."/>
            <person name="Lombard V."/>
            <person name="Maliepaard C."/>
            <person name="Martins N."/>
            <person name="Mehrabi R."/>
            <person name="Nap J.P.H."/>
            <person name="Ponomarenko A."/>
            <person name="Rudd J.J."/>
            <person name="Salamov A."/>
            <person name="Schmutz J."/>
            <person name="Schouten H.J."/>
            <person name="Shapiro H."/>
            <person name="Stergiopoulos I."/>
            <person name="Torriani S.F.F."/>
            <person name="Tu H."/>
            <person name="de Vries R.P."/>
            <person name="Waalwijk C."/>
            <person name="Ware S.B."/>
            <person name="Wiebenga A."/>
            <person name="Zwiers L.-H."/>
            <person name="Oliver R.P."/>
            <person name="Grigoriev I.V."/>
            <person name="Kema G.H.J."/>
        </authorList>
    </citation>
    <scope>NUCLEOTIDE SEQUENCE [LARGE SCALE GENOMIC DNA]</scope>
    <source>
        <strain evidence="3">CBS 115943 / IPO323</strain>
    </source>
</reference>
<evidence type="ECO:0000256" key="1">
    <source>
        <dbReference type="SAM" id="MobiDB-lite"/>
    </source>
</evidence>
<organism evidence="2 3">
    <name type="scientific">Zymoseptoria tritici (strain CBS 115943 / IPO323)</name>
    <name type="common">Speckled leaf blotch fungus</name>
    <name type="synonym">Septoria tritici</name>
    <dbReference type="NCBI Taxonomy" id="336722"/>
    <lineage>
        <taxon>Eukaryota</taxon>
        <taxon>Fungi</taxon>
        <taxon>Dikarya</taxon>
        <taxon>Ascomycota</taxon>
        <taxon>Pezizomycotina</taxon>
        <taxon>Dothideomycetes</taxon>
        <taxon>Dothideomycetidae</taxon>
        <taxon>Mycosphaerellales</taxon>
        <taxon>Mycosphaerellaceae</taxon>
        <taxon>Zymoseptoria</taxon>
    </lineage>
</organism>
<gene>
    <name evidence="2" type="ORF">MYCGRDRAFT_97664</name>
</gene>
<evidence type="ECO:0000313" key="3">
    <source>
        <dbReference type="Proteomes" id="UP000008062"/>
    </source>
</evidence>
<protein>
    <submittedName>
        <fullName evidence="2">Uncharacterized protein</fullName>
    </submittedName>
</protein>
<dbReference type="Proteomes" id="UP000008062">
    <property type="component" value="Chromosome 15"/>
</dbReference>
<dbReference type="InParanoid" id="F9XQX6"/>
<dbReference type="KEGG" id="ztr:MYCGRDRAFT_97664"/>
<feature type="compositionally biased region" description="Basic and acidic residues" evidence="1">
    <location>
        <begin position="53"/>
        <end position="65"/>
    </location>
</feature>
<dbReference type="AlphaFoldDB" id="F9XQX6"/>
<name>F9XQX6_ZYMTI</name>
<proteinExistence type="predicted"/>
<keyword evidence="3" id="KW-1185">Reference proteome</keyword>
<dbReference type="RefSeq" id="XP_003847332.1">
    <property type="nucleotide sequence ID" value="XM_003847284.1"/>
</dbReference>
<dbReference type="GeneID" id="13400162"/>
<dbReference type="HOGENOM" id="CLU_994677_0_0_1"/>
<feature type="region of interest" description="Disordered" evidence="1">
    <location>
        <begin position="177"/>
        <end position="202"/>
    </location>
</feature>
<evidence type="ECO:0000313" key="2">
    <source>
        <dbReference type="EMBL" id="EGP82308.1"/>
    </source>
</evidence>
<feature type="region of interest" description="Disordered" evidence="1">
    <location>
        <begin position="14"/>
        <end position="65"/>
    </location>
</feature>
<sequence>MRAQHVDAMSCAVESMLKAQPGKDSDAAADEEEQVDDGHSSGETCASDEVEVEREKEDSGSDMSDHLLSTIHQPDYIHAPVMALTEDDVAVHSNDYCCRHWHLGAFKTAMQHTRDGLDAPQALRAALGRQAALAEGSVAMMGRITGERSNILGKIIDGLKELIVGMTADATRRFFADHLPKSSPRKQNPQPDRPSLEAIPTRSIASVSGRTRDTYMCDEAVYGKRSMSMSRKTEHCEFAQGHNLRLIPHSVAGFHEGLCLSLATFCYFTPHYSSFILSTD</sequence>
<accession>F9XQX6</accession>